<evidence type="ECO:0000259" key="14">
    <source>
        <dbReference type="Pfam" id="PF07715"/>
    </source>
</evidence>
<feature type="domain" description="TonB-dependent receptor plug" evidence="14">
    <location>
        <begin position="37"/>
        <end position="135"/>
    </location>
</feature>
<evidence type="ECO:0000256" key="1">
    <source>
        <dbReference type="ARBA" id="ARBA00004571"/>
    </source>
</evidence>
<dbReference type="InterPro" id="IPR000531">
    <property type="entry name" value="Beta-barrel_TonB"/>
</dbReference>
<evidence type="ECO:0000256" key="7">
    <source>
        <dbReference type="ARBA" id="ARBA00023136"/>
    </source>
</evidence>
<sequence length="710" mass="77801">MAQTPPAQPGGTDGAPADASQRVTITSGRQSDTEQRRNSTAAKMVFGREELDRQGDSTVADILKRLPGVTISGRPGRGGDIRMRGLGNGYTQILLNGERPPRGFSLDTLSPDQIERIEVFRAPTAEFSTQAIAGTINIVLREEFRQKQTQIRVSDSIEQGNHQPSASITHPGQIGALSYQLSATVFEHRHRSEDATDNLGINGSGATVLAQHIDDDSTRRSKGIQLAPNATYRFGNGDTVGLQAFLMQIESRTDGDSVLTQTVGTPPYATAKWNSSSSFSVGRLTASWQHRFQPGMRLDAKLTTGANHNDSDTLRLQRDAGGTLVNTLVDTSNTSDRNVGSNGKLSISAGDGHLIATGWDIDWSRREQTRVSLDNGQPQFFDSGESLSARTRRLAAFVQDEWEITPQWSAYMGLRWEGIQTSSSTAAGPIDNSSSVWSPILQAVWRVPGKEKDQVRFGVTHSYRAPGLSDLVALPVISSLNSPTSPDRIGNPSLRPELSTGLDLAYEHYLGNGGILSANVFARSIRDLIRRRIALEDGINGPRWVSRPLNIGHAITSGLELEAKFALRELLQDAPNIDFRTNYSRFWSRVDEVPGPDNRLDQQPKQTANVGLDYRLARLPLTLGGSLNWTPAYEVQVNETQRISTGNKRQLDLYGLWRFNPLAQVRISANNLINSNYFSGNAVSTSSYSQSSNTTARTYTSLTIRLELKI</sequence>
<feature type="region of interest" description="Disordered" evidence="12">
    <location>
        <begin position="1"/>
        <end position="39"/>
    </location>
</feature>
<evidence type="ECO:0000256" key="9">
    <source>
        <dbReference type="ARBA" id="ARBA00023237"/>
    </source>
</evidence>
<evidence type="ECO:0000259" key="13">
    <source>
        <dbReference type="Pfam" id="PF00593"/>
    </source>
</evidence>
<dbReference type="InterPro" id="IPR036942">
    <property type="entry name" value="Beta-barrel_TonB_sf"/>
</dbReference>
<comment type="subcellular location">
    <subcellularLocation>
        <location evidence="1 10">Cell outer membrane</location>
        <topology evidence="1 10">Multi-pass membrane protein</topology>
    </subcellularLocation>
</comment>
<proteinExistence type="inferred from homology"/>
<evidence type="ECO:0000256" key="4">
    <source>
        <dbReference type="ARBA" id="ARBA00022452"/>
    </source>
</evidence>
<keyword evidence="9 10" id="KW-0998">Cell outer membrane</keyword>
<keyword evidence="16" id="KW-1185">Reference proteome</keyword>
<dbReference type="InterPro" id="IPR039426">
    <property type="entry name" value="TonB-dep_rcpt-like"/>
</dbReference>
<evidence type="ECO:0000256" key="3">
    <source>
        <dbReference type="ARBA" id="ARBA00022448"/>
    </source>
</evidence>
<dbReference type="EMBL" id="JAAIVB010000065">
    <property type="protein sequence ID" value="NEX63047.1"/>
    <property type="molecule type" value="Genomic_DNA"/>
</dbReference>
<evidence type="ECO:0000256" key="5">
    <source>
        <dbReference type="ARBA" id="ARBA00022692"/>
    </source>
</evidence>
<protein>
    <submittedName>
        <fullName evidence="15">TonB-dependent receptor</fullName>
    </submittedName>
</protein>
<dbReference type="Pfam" id="PF00593">
    <property type="entry name" value="TonB_dep_Rec_b-barrel"/>
    <property type="match status" value="1"/>
</dbReference>
<evidence type="ECO:0000256" key="8">
    <source>
        <dbReference type="ARBA" id="ARBA00023170"/>
    </source>
</evidence>
<accession>A0A6B3SQK5</accession>
<dbReference type="InterPro" id="IPR037066">
    <property type="entry name" value="Plug_dom_sf"/>
</dbReference>
<evidence type="ECO:0000256" key="12">
    <source>
        <dbReference type="SAM" id="MobiDB-lite"/>
    </source>
</evidence>
<evidence type="ECO:0000313" key="15">
    <source>
        <dbReference type="EMBL" id="NEX63047.1"/>
    </source>
</evidence>
<keyword evidence="6 11" id="KW-0798">TonB box</keyword>
<feature type="domain" description="TonB-dependent receptor-like beta-barrel" evidence="13">
    <location>
        <begin position="253"/>
        <end position="672"/>
    </location>
</feature>
<dbReference type="AlphaFoldDB" id="A0A6B3SQK5"/>
<keyword evidence="4 10" id="KW-1134">Transmembrane beta strand</keyword>
<comment type="caution">
    <text evidence="15">The sequence shown here is derived from an EMBL/GenBank/DDBJ whole genome shotgun (WGS) entry which is preliminary data.</text>
</comment>
<dbReference type="Pfam" id="PF07715">
    <property type="entry name" value="Plug"/>
    <property type="match status" value="1"/>
</dbReference>
<keyword evidence="8 15" id="KW-0675">Receptor</keyword>
<evidence type="ECO:0000256" key="2">
    <source>
        <dbReference type="ARBA" id="ARBA00009810"/>
    </source>
</evidence>
<keyword evidence="5 10" id="KW-0812">Transmembrane</keyword>
<keyword evidence="7 10" id="KW-0472">Membrane</keyword>
<gene>
    <name evidence="15" type="ORF">G3574_18340</name>
</gene>
<keyword evidence="3 10" id="KW-0813">Transport</keyword>
<dbReference type="Gene3D" id="2.170.130.10">
    <property type="entry name" value="TonB-dependent receptor, plug domain"/>
    <property type="match status" value="1"/>
</dbReference>
<evidence type="ECO:0000256" key="6">
    <source>
        <dbReference type="ARBA" id="ARBA00023077"/>
    </source>
</evidence>
<dbReference type="InterPro" id="IPR012910">
    <property type="entry name" value="Plug_dom"/>
</dbReference>
<dbReference type="PANTHER" id="PTHR40980:SF4">
    <property type="entry name" value="TONB-DEPENDENT RECEPTOR-LIKE BETA-BARREL DOMAIN-CONTAINING PROTEIN"/>
    <property type="match status" value="1"/>
</dbReference>
<name>A0A6B3SQK5_9BURK</name>
<dbReference type="Proteomes" id="UP000482155">
    <property type="component" value="Unassembled WGS sequence"/>
</dbReference>
<dbReference type="PANTHER" id="PTHR40980">
    <property type="entry name" value="PLUG DOMAIN-CONTAINING PROTEIN"/>
    <property type="match status" value="1"/>
</dbReference>
<dbReference type="CDD" id="cd01347">
    <property type="entry name" value="ligand_gated_channel"/>
    <property type="match status" value="1"/>
</dbReference>
<feature type="compositionally biased region" description="Polar residues" evidence="12">
    <location>
        <begin position="21"/>
        <end position="30"/>
    </location>
</feature>
<dbReference type="PROSITE" id="PS52016">
    <property type="entry name" value="TONB_DEPENDENT_REC_3"/>
    <property type="match status" value="1"/>
</dbReference>
<comment type="similarity">
    <text evidence="2 10 11">Belongs to the TonB-dependent receptor family.</text>
</comment>
<dbReference type="GO" id="GO:0009279">
    <property type="term" value="C:cell outer membrane"/>
    <property type="evidence" value="ECO:0007669"/>
    <property type="project" value="UniProtKB-SubCell"/>
</dbReference>
<reference evidence="15 16" key="1">
    <citation type="submission" date="2020-02" db="EMBL/GenBank/DDBJ databases">
        <authorList>
            <person name="Kim M.K."/>
        </authorList>
    </citation>
    <scope>NUCLEOTIDE SEQUENCE [LARGE SCALE GENOMIC DNA]</scope>
    <source>
        <strain evidence="15 16">17J57-3</strain>
    </source>
</reference>
<dbReference type="SUPFAM" id="SSF56935">
    <property type="entry name" value="Porins"/>
    <property type="match status" value="1"/>
</dbReference>
<evidence type="ECO:0000313" key="16">
    <source>
        <dbReference type="Proteomes" id="UP000482155"/>
    </source>
</evidence>
<evidence type="ECO:0000256" key="11">
    <source>
        <dbReference type="RuleBase" id="RU003357"/>
    </source>
</evidence>
<evidence type="ECO:0000256" key="10">
    <source>
        <dbReference type="PROSITE-ProRule" id="PRU01360"/>
    </source>
</evidence>
<organism evidence="15 16">
    <name type="scientific">Noviherbaspirillum galbum</name>
    <dbReference type="NCBI Taxonomy" id="2709383"/>
    <lineage>
        <taxon>Bacteria</taxon>
        <taxon>Pseudomonadati</taxon>
        <taxon>Pseudomonadota</taxon>
        <taxon>Betaproteobacteria</taxon>
        <taxon>Burkholderiales</taxon>
        <taxon>Oxalobacteraceae</taxon>
        <taxon>Noviherbaspirillum</taxon>
    </lineage>
</organism>
<dbReference type="Gene3D" id="2.40.170.20">
    <property type="entry name" value="TonB-dependent receptor, beta-barrel domain"/>
    <property type="match status" value="1"/>
</dbReference>